<accession>A0A401ZAV9</accession>
<feature type="binding site" evidence="8">
    <location>
        <position position="232"/>
    </location>
    <ligand>
        <name>L-glutamine</name>
        <dbReference type="ChEBI" id="CHEBI:58359"/>
    </ligand>
</feature>
<feature type="binding site" evidence="8">
    <location>
        <position position="61"/>
    </location>
    <ligand>
        <name>L-glutamine</name>
        <dbReference type="ChEBI" id="CHEBI:58359"/>
    </ligand>
</feature>
<dbReference type="UniPathway" id="UPA00068">
    <property type="reaction ID" value="UER00171"/>
</dbReference>
<dbReference type="NCBIfam" id="NF009475">
    <property type="entry name" value="PRK12838.1"/>
    <property type="match status" value="1"/>
</dbReference>
<dbReference type="EMBL" id="BIFQ01000001">
    <property type="protein sequence ID" value="GCE03995.1"/>
    <property type="molecule type" value="Genomic_DNA"/>
</dbReference>
<feature type="active site" evidence="8">
    <location>
        <position position="342"/>
    </location>
</feature>
<feature type="binding site" evidence="8">
    <location>
        <position position="303"/>
    </location>
    <ligand>
        <name>L-glutamine</name>
        <dbReference type="ChEBI" id="CHEBI:58359"/>
    </ligand>
</feature>
<dbReference type="PANTHER" id="PTHR43418">
    <property type="entry name" value="MULTIFUNCTIONAL TRYPTOPHAN BIOSYNTHESIS PROTEIN-RELATED"/>
    <property type="match status" value="1"/>
</dbReference>
<keyword evidence="6 8" id="KW-0315">Glutamine amidotransferase</keyword>
<feature type="domain" description="Carbamoyl-phosphate synthase small subunit N-terminal" evidence="9">
    <location>
        <begin position="17"/>
        <end position="148"/>
    </location>
</feature>
<comment type="caution">
    <text evidence="8">Lacks conserved residue(s) required for the propagation of feature annotation.</text>
</comment>
<dbReference type="GO" id="GO:0006207">
    <property type="term" value="P:'de novo' pyrimidine nucleobase biosynthetic process"/>
    <property type="evidence" value="ECO:0007669"/>
    <property type="project" value="InterPro"/>
</dbReference>
<feature type="binding site" evidence="8">
    <location>
        <position position="259"/>
    </location>
    <ligand>
        <name>L-glutamine</name>
        <dbReference type="ChEBI" id="CHEBI:58359"/>
    </ligand>
</feature>
<comment type="catalytic activity">
    <reaction evidence="7 8">
        <text>hydrogencarbonate + L-glutamine + 2 ATP + H2O = carbamoyl phosphate + L-glutamate + 2 ADP + phosphate + 2 H(+)</text>
        <dbReference type="Rhea" id="RHEA:18633"/>
        <dbReference type="ChEBI" id="CHEBI:15377"/>
        <dbReference type="ChEBI" id="CHEBI:15378"/>
        <dbReference type="ChEBI" id="CHEBI:17544"/>
        <dbReference type="ChEBI" id="CHEBI:29985"/>
        <dbReference type="ChEBI" id="CHEBI:30616"/>
        <dbReference type="ChEBI" id="CHEBI:43474"/>
        <dbReference type="ChEBI" id="CHEBI:58228"/>
        <dbReference type="ChEBI" id="CHEBI:58359"/>
        <dbReference type="ChEBI" id="CHEBI:456216"/>
        <dbReference type="EC" id="6.3.5.5"/>
    </reaction>
</comment>
<keyword evidence="4 8" id="KW-0547">Nucleotide-binding</keyword>
<protein>
    <recommendedName>
        <fullName evidence="8">Carbamoyl phosphate synthase small chain</fullName>
        <ecNumber evidence="8">6.3.5.5</ecNumber>
    </recommendedName>
    <alternativeName>
        <fullName evidence="8">Carbamoyl phosphate synthetase glutamine chain</fullName>
    </alternativeName>
</protein>
<dbReference type="EC" id="6.3.5.5" evidence="8"/>
<dbReference type="Proteomes" id="UP000287224">
    <property type="component" value="Unassembled WGS sequence"/>
</dbReference>
<dbReference type="RefSeq" id="WP_126595193.1">
    <property type="nucleotide sequence ID" value="NZ_BIFQ01000001.1"/>
</dbReference>
<keyword evidence="8" id="KW-0665">Pyrimidine biosynthesis</keyword>
<evidence type="ECO:0000313" key="11">
    <source>
        <dbReference type="Proteomes" id="UP000287224"/>
    </source>
</evidence>
<feature type="binding site" evidence="8">
    <location>
        <position position="230"/>
    </location>
    <ligand>
        <name>L-glutamine</name>
        <dbReference type="ChEBI" id="CHEBI:58359"/>
    </ligand>
</feature>
<keyword evidence="8" id="KW-0055">Arginine biosynthesis</keyword>
<evidence type="ECO:0000256" key="5">
    <source>
        <dbReference type="ARBA" id="ARBA00022840"/>
    </source>
</evidence>
<dbReference type="NCBIfam" id="TIGR01368">
    <property type="entry name" value="CPSaseIIsmall"/>
    <property type="match status" value="1"/>
</dbReference>
<dbReference type="Gene3D" id="3.40.50.880">
    <property type="match status" value="1"/>
</dbReference>
<feature type="binding site" evidence="8">
    <location>
        <position position="300"/>
    </location>
    <ligand>
        <name>L-glutamine</name>
        <dbReference type="ChEBI" id="CHEBI:58359"/>
    </ligand>
</feature>
<dbReference type="InterPro" id="IPR017926">
    <property type="entry name" value="GATASE"/>
</dbReference>
<dbReference type="AlphaFoldDB" id="A0A401ZAV9"/>
<evidence type="ECO:0000256" key="8">
    <source>
        <dbReference type="HAMAP-Rule" id="MF_01209"/>
    </source>
</evidence>
<name>A0A401ZAV9_9CHLR</name>
<comment type="pathway">
    <text evidence="8">Pyrimidine metabolism; UMP biosynthesis via de novo pathway; (S)-dihydroorotate from bicarbonate: step 1/3.</text>
</comment>
<evidence type="ECO:0000313" key="10">
    <source>
        <dbReference type="EMBL" id="GCE03995.1"/>
    </source>
</evidence>
<dbReference type="PROSITE" id="PS51273">
    <property type="entry name" value="GATASE_TYPE_1"/>
    <property type="match status" value="1"/>
</dbReference>
<dbReference type="Pfam" id="PF00988">
    <property type="entry name" value="CPSase_sm_chain"/>
    <property type="match status" value="1"/>
</dbReference>
<gene>
    <name evidence="10" type="primary">carA_2</name>
    <name evidence="8" type="synonym">carA</name>
    <name evidence="10" type="ORF">KDAU_13240</name>
</gene>
<dbReference type="UniPathway" id="UPA00070">
    <property type="reaction ID" value="UER00115"/>
</dbReference>
<dbReference type="PANTHER" id="PTHR43418:SF7">
    <property type="entry name" value="CARBAMOYL-PHOSPHATE SYNTHASE SMALL CHAIN"/>
    <property type="match status" value="1"/>
</dbReference>
<dbReference type="OrthoDB" id="9804328at2"/>
<dbReference type="InterPro" id="IPR029062">
    <property type="entry name" value="Class_I_gatase-like"/>
</dbReference>
<dbReference type="GO" id="GO:0006541">
    <property type="term" value="P:glutamine metabolic process"/>
    <property type="evidence" value="ECO:0007669"/>
    <property type="project" value="InterPro"/>
</dbReference>
<comment type="similarity">
    <text evidence="2 8">Belongs to the CarA family.</text>
</comment>
<dbReference type="InterPro" id="IPR050472">
    <property type="entry name" value="Anth_synth/Amidotransfase"/>
</dbReference>
<dbReference type="Pfam" id="PF00117">
    <property type="entry name" value="GATase"/>
    <property type="match status" value="1"/>
</dbReference>
<dbReference type="HAMAP" id="MF_01209">
    <property type="entry name" value="CPSase_S_chain"/>
    <property type="match status" value="1"/>
</dbReference>
<feature type="region of interest" description="CPSase" evidence="8">
    <location>
        <begin position="1"/>
        <end position="179"/>
    </location>
</feature>
<dbReference type="InterPro" id="IPR035686">
    <property type="entry name" value="CPSase_GATase1"/>
</dbReference>
<dbReference type="GO" id="GO:0004088">
    <property type="term" value="F:carbamoyl-phosphate synthase (glutamine-hydrolyzing) activity"/>
    <property type="evidence" value="ECO:0007669"/>
    <property type="project" value="UniProtKB-UniRule"/>
</dbReference>
<evidence type="ECO:0000256" key="7">
    <source>
        <dbReference type="ARBA" id="ARBA00048816"/>
    </source>
</evidence>
<dbReference type="GO" id="GO:0044205">
    <property type="term" value="P:'de novo' UMP biosynthetic process"/>
    <property type="evidence" value="ECO:0007669"/>
    <property type="project" value="UniProtKB-UniRule"/>
</dbReference>
<dbReference type="SUPFAM" id="SSF52317">
    <property type="entry name" value="Class I glutamine amidotransferase-like"/>
    <property type="match status" value="1"/>
</dbReference>
<reference evidence="11" key="1">
    <citation type="submission" date="2018-12" db="EMBL/GenBank/DDBJ databases">
        <title>Tengunoibacter tsumagoiensis gen. nov., sp. nov., Dictyobacter kobayashii sp. nov., D. alpinus sp. nov., and D. joshuensis sp. nov. and description of Dictyobacteraceae fam. nov. within the order Ktedonobacterales isolated from Tengu-no-mugimeshi.</title>
        <authorList>
            <person name="Wang C.M."/>
            <person name="Zheng Y."/>
            <person name="Sakai Y."/>
            <person name="Toyoda A."/>
            <person name="Minakuchi Y."/>
            <person name="Abe K."/>
            <person name="Yokota A."/>
            <person name="Yabe S."/>
        </authorList>
    </citation>
    <scope>NUCLEOTIDE SEQUENCE [LARGE SCALE GENOMIC DNA]</scope>
    <source>
        <strain evidence="11">S-27</strain>
    </source>
</reference>
<evidence type="ECO:0000259" key="9">
    <source>
        <dbReference type="SMART" id="SM01097"/>
    </source>
</evidence>
<dbReference type="GO" id="GO:0005524">
    <property type="term" value="F:ATP binding"/>
    <property type="evidence" value="ECO:0007669"/>
    <property type="project" value="UniProtKB-UniRule"/>
</dbReference>
<keyword evidence="8" id="KW-0028">Amino-acid biosynthesis</keyword>
<dbReference type="SUPFAM" id="SSF52021">
    <property type="entry name" value="Carbamoyl phosphate synthetase, small subunit N-terminal domain"/>
    <property type="match status" value="1"/>
</dbReference>
<sequence length="361" mass="40125">MHTPVLTRPDSIQRPLRHGKLILEDGTQFEGRSFGYEEGRSGEVVFSTGMVGYPESLTDASFAGQILTLTYPLAGNYGVPSQDKWEDNRIHATGLIVSNYIDTPSHAQSTMTLSEWLKQQKVPALEVKDTRLLTQHIRNHGAMLAKIVFDEDVPFFDPNQSNLISQVSTREVTISGDGPKTIALLDCGAKKNIVRCLQRRNVRIATVPWDYNLFAPDIPFHFDALLISNGPGNPKTATATIQTIRTALEQKIPTLGICMGNHLLTLAAGGDTSKMKFGHRSQNQPCIMQDSPRCYITTQNHGFVVSEVPPDFKPWFINANDGSNEGIMHVSQPFMSVQFHPEAAPGPVDTEWIFDYFLEKI</sequence>
<dbReference type="PRINTS" id="PR00096">
    <property type="entry name" value="GATASE"/>
</dbReference>
<dbReference type="InterPro" id="IPR002474">
    <property type="entry name" value="CarbamoylP_synth_ssu_N"/>
</dbReference>
<comment type="catalytic activity">
    <reaction evidence="8">
        <text>L-glutamine + H2O = L-glutamate + NH4(+)</text>
        <dbReference type="Rhea" id="RHEA:15889"/>
        <dbReference type="ChEBI" id="CHEBI:15377"/>
        <dbReference type="ChEBI" id="CHEBI:28938"/>
        <dbReference type="ChEBI" id="CHEBI:29985"/>
        <dbReference type="ChEBI" id="CHEBI:58359"/>
    </reaction>
</comment>
<evidence type="ECO:0000256" key="6">
    <source>
        <dbReference type="ARBA" id="ARBA00022962"/>
    </source>
</evidence>
<dbReference type="Gene3D" id="3.50.30.20">
    <property type="entry name" value="Carbamoyl-phosphate synthase small subunit, N-terminal domain"/>
    <property type="match status" value="1"/>
</dbReference>
<evidence type="ECO:0000256" key="1">
    <source>
        <dbReference type="ARBA" id="ARBA00005077"/>
    </source>
</evidence>
<comment type="subunit">
    <text evidence="8">Composed of two chains; the small (or glutamine) chain promotes the hydrolysis of glutamine to ammonia, which is used by the large (or ammonia) chain to synthesize carbamoyl phosphate. Tetramer of heterodimers (alpha,beta)4.</text>
</comment>
<keyword evidence="11" id="KW-1185">Reference proteome</keyword>
<dbReference type="SMART" id="SM01097">
    <property type="entry name" value="CPSase_sm_chain"/>
    <property type="match status" value="1"/>
</dbReference>
<keyword evidence="5 8" id="KW-0067">ATP-binding</keyword>
<evidence type="ECO:0000256" key="2">
    <source>
        <dbReference type="ARBA" id="ARBA00007800"/>
    </source>
</evidence>
<organism evidence="10 11">
    <name type="scientific">Dictyobacter aurantiacus</name>
    <dbReference type="NCBI Taxonomy" id="1936993"/>
    <lineage>
        <taxon>Bacteria</taxon>
        <taxon>Bacillati</taxon>
        <taxon>Chloroflexota</taxon>
        <taxon>Ktedonobacteria</taxon>
        <taxon>Ktedonobacterales</taxon>
        <taxon>Dictyobacteraceae</taxon>
        <taxon>Dictyobacter</taxon>
    </lineage>
</organism>
<evidence type="ECO:0000256" key="3">
    <source>
        <dbReference type="ARBA" id="ARBA00022598"/>
    </source>
</evidence>
<feature type="active site" description="Nucleophile" evidence="8">
    <location>
        <position position="258"/>
    </location>
</feature>
<evidence type="ECO:0000256" key="4">
    <source>
        <dbReference type="ARBA" id="ARBA00022741"/>
    </source>
</evidence>
<dbReference type="CDD" id="cd01744">
    <property type="entry name" value="GATase1_CPSase"/>
    <property type="match status" value="1"/>
</dbReference>
<comment type="function">
    <text evidence="8">Small subunit of the glutamine-dependent carbamoyl phosphate synthetase (CPSase). CPSase catalyzes the formation of carbamoyl phosphate from the ammonia moiety of glutamine, carbonate, and phosphate donated by ATP, constituting the first step of 2 biosynthetic pathways, one leading to arginine and/or urea and the other to pyrimidine nucleotides. The small subunit (glutamine amidotransferase) binds and cleaves glutamine to supply the large subunit with the substrate ammonia.</text>
</comment>
<dbReference type="InterPro" id="IPR036480">
    <property type="entry name" value="CarbP_synth_ssu_N_sf"/>
</dbReference>
<proteinExistence type="inferred from homology"/>
<comment type="pathway">
    <text evidence="1 8">Amino-acid biosynthesis; L-arginine biosynthesis; carbamoyl phosphate from bicarbonate: step 1/1.</text>
</comment>
<keyword evidence="3 8" id="KW-0436">Ligase</keyword>
<dbReference type="GO" id="GO:0004359">
    <property type="term" value="F:glutaminase activity"/>
    <property type="evidence" value="ECO:0007669"/>
    <property type="project" value="RHEA"/>
</dbReference>
<dbReference type="PRINTS" id="PR00097">
    <property type="entry name" value="ANTSNTHASEII"/>
</dbReference>
<dbReference type="GO" id="GO:0006526">
    <property type="term" value="P:L-arginine biosynthetic process"/>
    <property type="evidence" value="ECO:0007669"/>
    <property type="project" value="UniProtKB-UniRule"/>
</dbReference>
<dbReference type="PRINTS" id="PR00099">
    <property type="entry name" value="CPSGATASE"/>
</dbReference>
<comment type="caution">
    <text evidence="10">The sequence shown here is derived from an EMBL/GenBank/DDBJ whole genome shotgun (WGS) entry which is preliminary data.</text>
</comment>
<dbReference type="InterPro" id="IPR006274">
    <property type="entry name" value="CarbamoylP_synth_ssu"/>
</dbReference>
<feature type="active site" evidence="8">
    <location>
        <position position="340"/>
    </location>
</feature>
<feature type="binding site" evidence="8">
    <location>
        <position position="302"/>
    </location>
    <ligand>
        <name>L-glutamine</name>
        <dbReference type="ChEBI" id="CHEBI:58359"/>
    </ligand>
</feature>